<name>A0A2M4DHV9_ANODA</name>
<dbReference type="AlphaFoldDB" id="A0A2M4DHV9"/>
<keyword evidence="1" id="KW-0732">Signal</keyword>
<organism evidence="2">
    <name type="scientific">Anopheles darlingi</name>
    <name type="common">Mosquito</name>
    <dbReference type="NCBI Taxonomy" id="43151"/>
    <lineage>
        <taxon>Eukaryota</taxon>
        <taxon>Metazoa</taxon>
        <taxon>Ecdysozoa</taxon>
        <taxon>Arthropoda</taxon>
        <taxon>Hexapoda</taxon>
        <taxon>Insecta</taxon>
        <taxon>Pterygota</taxon>
        <taxon>Neoptera</taxon>
        <taxon>Endopterygota</taxon>
        <taxon>Diptera</taxon>
        <taxon>Nematocera</taxon>
        <taxon>Culicoidea</taxon>
        <taxon>Culicidae</taxon>
        <taxon>Anophelinae</taxon>
        <taxon>Anopheles</taxon>
    </lineage>
</organism>
<dbReference type="EMBL" id="GGFL01012949">
    <property type="protein sequence ID" value="MBW77127.1"/>
    <property type="molecule type" value="Transcribed_RNA"/>
</dbReference>
<feature type="signal peptide" evidence="1">
    <location>
        <begin position="1"/>
        <end position="20"/>
    </location>
</feature>
<evidence type="ECO:0000313" key="2">
    <source>
        <dbReference type="EMBL" id="MBW77127.1"/>
    </source>
</evidence>
<sequence length="71" mass="7808">MPVSLLLRAFFLSPVLSTDASTFCSTLATSPREDDERRAVVDGFDELGLSSSVLLDSRLDPKPLRIIRSLL</sequence>
<protein>
    <submittedName>
        <fullName evidence="2">Putative secreted protein</fullName>
    </submittedName>
</protein>
<evidence type="ECO:0000256" key="1">
    <source>
        <dbReference type="SAM" id="SignalP"/>
    </source>
</evidence>
<accession>A0A2M4DHV9</accession>
<feature type="chain" id="PRO_5014863212" evidence="1">
    <location>
        <begin position="21"/>
        <end position="71"/>
    </location>
</feature>
<reference evidence="2" key="1">
    <citation type="submission" date="2018-01" db="EMBL/GenBank/DDBJ databases">
        <title>An insight into the sialome of Amazonian anophelines.</title>
        <authorList>
            <person name="Ribeiro J.M."/>
            <person name="Scarpassa V."/>
            <person name="Calvo E."/>
        </authorList>
    </citation>
    <scope>NUCLEOTIDE SEQUENCE</scope>
</reference>
<proteinExistence type="predicted"/>